<evidence type="ECO:0000313" key="2">
    <source>
        <dbReference type="EMBL" id="PPK80989.1"/>
    </source>
</evidence>
<dbReference type="RefSeq" id="WP_104436974.1">
    <property type="nucleotide sequence ID" value="NZ_PTJA01000005.1"/>
</dbReference>
<feature type="transmembrane region" description="Helical" evidence="1">
    <location>
        <begin position="66"/>
        <end position="84"/>
    </location>
</feature>
<keyword evidence="3" id="KW-1185">Reference proteome</keyword>
<keyword evidence="1" id="KW-1133">Transmembrane helix</keyword>
<dbReference type="InterPro" id="IPR021257">
    <property type="entry name" value="DUF2809"/>
</dbReference>
<dbReference type="AlphaFoldDB" id="A0A2S6HTA2"/>
<gene>
    <name evidence="2" type="ORF">BXY41_105208</name>
</gene>
<keyword evidence="1" id="KW-0472">Membrane</keyword>
<feature type="transmembrane region" description="Helical" evidence="1">
    <location>
        <begin position="96"/>
        <end position="123"/>
    </location>
</feature>
<feature type="transmembrane region" description="Helical" evidence="1">
    <location>
        <begin position="12"/>
        <end position="32"/>
    </location>
</feature>
<organism evidence="2 3">
    <name type="scientific">Lacrimispora xylanisolvens</name>
    <dbReference type="NCBI Taxonomy" id="384636"/>
    <lineage>
        <taxon>Bacteria</taxon>
        <taxon>Bacillati</taxon>
        <taxon>Bacillota</taxon>
        <taxon>Clostridia</taxon>
        <taxon>Lachnospirales</taxon>
        <taxon>Lachnospiraceae</taxon>
        <taxon>Lacrimispora</taxon>
    </lineage>
</organism>
<dbReference type="OrthoDB" id="5360192at2"/>
<proteinExistence type="predicted"/>
<feature type="transmembrane region" description="Helical" evidence="1">
    <location>
        <begin position="38"/>
        <end position="59"/>
    </location>
</feature>
<sequence length="132" mass="15275">MNLQKTKRKQLRIKYGIAFALLLLIEVIIALYVHDSFIRPYVGDMLVVILVYSFTRIFIPEKCRLLPLYVFLFAAGVEVLQYFKLVHILGLEDNRFLRIVLGSVFDIKDIACYGVGCLLLEAFERIKGRSML</sequence>
<name>A0A2S6HTA2_9FIRM</name>
<accession>A0A2S6HTA2</accession>
<dbReference type="Pfam" id="PF10990">
    <property type="entry name" value="DUF2809"/>
    <property type="match status" value="1"/>
</dbReference>
<dbReference type="EMBL" id="PTJA01000005">
    <property type="protein sequence ID" value="PPK80989.1"/>
    <property type="molecule type" value="Genomic_DNA"/>
</dbReference>
<dbReference type="Proteomes" id="UP000237749">
    <property type="component" value="Unassembled WGS sequence"/>
</dbReference>
<comment type="caution">
    <text evidence="2">The sequence shown here is derived from an EMBL/GenBank/DDBJ whole genome shotgun (WGS) entry which is preliminary data.</text>
</comment>
<evidence type="ECO:0000256" key="1">
    <source>
        <dbReference type="SAM" id="Phobius"/>
    </source>
</evidence>
<protein>
    <submittedName>
        <fullName evidence="2">Uncharacterized protein DUF2809</fullName>
    </submittedName>
</protein>
<reference evidence="2 3" key="1">
    <citation type="submission" date="2018-02" db="EMBL/GenBank/DDBJ databases">
        <title>Genomic Encyclopedia of Archaeal and Bacterial Type Strains, Phase II (KMG-II): from individual species to whole genera.</title>
        <authorList>
            <person name="Goeker M."/>
        </authorList>
    </citation>
    <scope>NUCLEOTIDE SEQUENCE [LARGE SCALE GENOMIC DNA]</scope>
    <source>
        <strain evidence="2 3">DSM 3808</strain>
    </source>
</reference>
<evidence type="ECO:0000313" key="3">
    <source>
        <dbReference type="Proteomes" id="UP000237749"/>
    </source>
</evidence>
<keyword evidence="1" id="KW-0812">Transmembrane</keyword>